<dbReference type="EMBL" id="CAADRA010006080">
    <property type="protein sequence ID" value="VFT93984.1"/>
    <property type="molecule type" value="Genomic_DNA"/>
</dbReference>
<protein>
    <submittedName>
        <fullName evidence="2">Aste57867_17227 protein</fullName>
    </submittedName>
</protein>
<sequence>MVSHSIESQTTSIHNLKCKYSYRKCLNHRATKRDGTLHTLCEYHRVKANTLQQVYAKKKKEAAAMANVASFKAETTLFIDIEHHIDNFVSSSWLHQINFATPCELTEEDCRMIRELF</sequence>
<keyword evidence="3" id="KW-1185">Reference proteome</keyword>
<evidence type="ECO:0000313" key="2">
    <source>
        <dbReference type="EMBL" id="VFT93984.1"/>
    </source>
</evidence>
<name>A0A485L875_9STRA</name>
<reference evidence="1" key="2">
    <citation type="submission" date="2019-06" db="EMBL/GenBank/DDBJ databases">
        <title>Genomics analysis of Aphanomyces spp. identifies a new class of oomycete effector associated with host adaptation.</title>
        <authorList>
            <person name="Gaulin E."/>
        </authorList>
    </citation>
    <scope>NUCLEOTIDE SEQUENCE</scope>
    <source>
        <strain evidence="1">CBS 578.67</strain>
    </source>
</reference>
<dbReference type="EMBL" id="VJMH01006059">
    <property type="protein sequence ID" value="KAF0691582.1"/>
    <property type="molecule type" value="Genomic_DNA"/>
</dbReference>
<reference evidence="2 3" key="1">
    <citation type="submission" date="2019-03" db="EMBL/GenBank/DDBJ databases">
        <authorList>
            <person name="Gaulin E."/>
            <person name="Dumas B."/>
        </authorList>
    </citation>
    <scope>NUCLEOTIDE SEQUENCE [LARGE SCALE GENOMIC DNA]</scope>
    <source>
        <strain evidence="2">CBS 568.67</strain>
    </source>
</reference>
<evidence type="ECO:0000313" key="3">
    <source>
        <dbReference type="Proteomes" id="UP000332933"/>
    </source>
</evidence>
<evidence type="ECO:0000313" key="1">
    <source>
        <dbReference type="EMBL" id="KAF0691582.1"/>
    </source>
</evidence>
<organism evidence="2 3">
    <name type="scientific">Aphanomyces stellatus</name>
    <dbReference type="NCBI Taxonomy" id="120398"/>
    <lineage>
        <taxon>Eukaryota</taxon>
        <taxon>Sar</taxon>
        <taxon>Stramenopiles</taxon>
        <taxon>Oomycota</taxon>
        <taxon>Saprolegniomycetes</taxon>
        <taxon>Saprolegniales</taxon>
        <taxon>Verrucalvaceae</taxon>
        <taxon>Aphanomyces</taxon>
    </lineage>
</organism>
<gene>
    <name evidence="2" type="primary">Aste57867_17227</name>
    <name evidence="1" type="ORF">As57867_017168</name>
    <name evidence="2" type="ORF">ASTE57867_17227</name>
</gene>
<dbReference type="AlphaFoldDB" id="A0A485L875"/>
<dbReference type="Proteomes" id="UP000332933">
    <property type="component" value="Unassembled WGS sequence"/>
</dbReference>
<accession>A0A485L875</accession>
<proteinExistence type="predicted"/>
<dbReference type="OrthoDB" id="73863at2759"/>